<dbReference type="Pfam" id="PF25151">
    <property type="entry name" value="TPR_Trm732_C"/>
    <property type="match status" value="1"/>
</dbReference>
<keyword evidence="3" id="KW-0175">Coiled coil</keyword>
<comment type="similarity">
    <text evidence="1">Belongs to the THADA family.</text>
</comment>
<dbReference type="InterPro" id="IPR016024">
    <property type="entry name" value="ARM-type_fold"/>
</dbReference>
<dbReference type="InterPro" id="IPR011989">
    <property type="entry name" value="ARM-like"/>
</dbReference>
<dbReference type="PANTHER" id="PTHR14387">
    <property type="entry name" value="THADA/DEATH RECEPTOR INTERACTING PROTEIN"/>
    <property type="match status" value="1"/>
</dbReference>
<dbReference type="GO" id="GO:0005829">
    <property type="term" value="C:cytosol"/>
    <property type="evidence" value="ECO:0007669"/>
    <property type="project" value="TreeGrafter"/>
</dbReference>
<dbReference type="Proteomes" id="UP000761534">
    <property type="component" value="Unassembled WGS sequence"/>
</dbReference>
<dbReference type="SUPFAM" id="SSF48371">
    <property type="entry name" value="ARM repeat"/>
    <property type="match status" value="2"/>
</dbReference>
<dbReference type="InterPro" id="IPR056843">
    <property type="entry name" value="THADA-like_TPR"/>
</dbReference>
<dbReference type="InterPro" id="IPR019442">
    <property type="entry name" value="THADA/TRM732_DUF2428"/>
</dbReference>
<protein>
    <submittedName>
        <fullName evidence="7">Uncharacterized protein</fullName>
    </submittedName>
</protein>
<dbReference type="InterPro" id="IPR051954">
    <property type="entry name" value="tRNA_methyltransferase_THADA"/>
</dbReference>
<keyword evidence="2" id="KW-0819">tRNA processing</keyword>
<name>A0A642V165_9ASCO</name>
<evidence type="ECO:0000259" key="4">
    <source>
        <dbReference type="Pfam" id="PF10350"/>
    </source>
</evidence>
<organism evidence="7 8">
    <name type="scientific">Trichomonascus ciferrii</name>
    <dbReference type="NCBI Taxonomy" id="44093"/>
    <lineage>
        <taxon>Eukaryota</taxon>
        <taxon>Fungi</taxon>
        <taxon>Dikarya</taxon>
        <taxon>Ascomycota</taxon>
        <taxon>Saccharomycotina</taxon>
        <taxon>Dipodascomycetes</taxon>
        <taxon>Dipodascales</taxon>
        <taxon>Trichomonascaceae</taxon>
        <taxon>Trichomonascus</taxon>
        <taxon>Trichomonascus ciferrii complex</taxon>
    </lineage>
</organism>
<evidence type="ECO:0000259" key="6">
    <source>
        <dbReference type="Pfam" id="PF25151"/>
    </source>
</evidence>
<dbReference type="Gene3D" id="1.25.10.10">
    <property type="entry name" value="Leucine-rich Repeat Variant"/>
    <property type="match status" value="1"/>
</dbReference>
<dbReference type="Pfam" id="PF10350">
    <property type="entry name" value="DUF2428"/>
    <property type="match status" value="1"/>
</dbReference>
<evidence type="ECO:0000256" key="3">
    <source>
        <dbReference type="SAM" id="Coils"/>
    </source>
</evidence>
<sequence>MEELMAEEKNAEIREFLVKKKAQELQVGESALESEGVGNYRTYAVDTLSVWLQRAAQCCSQRPEFIEDVDRIVRDEDMNAIFDFVCDFWTDSGAAFGNALKELFVKTISLMCKIRNELSRVLTLQKWTDKILKFPKTMRVLYFTVEILAKHVGGDYILKTDPDFVDSSFKHIGTNALANQLGKALFSIFRSIQKTMDQDEWVQLWAKPTYRALSSRKTWAIHHIQTYFLMLMFKTFPSCFDRFIIPLYQATDKNDEHSLSVLVGCLKVGQDLSIDVSGTVGSDFLVLLLKHISGTLRVGGLSLLVSSPQMTRPVGSHVYGILKKNMDNLLVDADSGYRNKIFGLLRQFTFRIRGYSYACVREQKKAEKAGKLEEAMENQLKVEEMKNYCQWYLGYLQSQLRPGTPYHGLFAGTKLLELLVRSGLDEKVDRAYHEKQHIPFPFSIKIFTPAIVRLLTDNMTNNYEDIRTMSASILRMAPKPLEKLSTNDEIDKLAEKAKDMVSGMRGREGDGGSRVIAFVFQLYDTKKGVEFADDILKTLENEIAFANKDLAIAVREHCIHGYFTSLRMIFEQIQFEDYSISLSFIQRAVNAIDGVWKLVKNILCHDSPEGNLPEELESNYEPELEDKYGPATQVILSYSWRAVKEAAALLQTLVDRLPEELLPDDLVLKGGDIILTQLATVRHRGAFSSVYPTFISCCKRCNSRPSLQTQSEKWLTENLKLVQTKAQFITRRSGGLPYLITAIITAETKNRADLLKRTFDSLVEIAGWPAIYSGKEKMDLPQVHAFNCIKNLFIESDLSSDSAPHLDRALQLAISSFSNEIWAIRNCAVMLFTALQNRLFGAKFDKKVSARLFFTKYRRIKPVLLSHLEKHVKYLDSQDEGFGHHVETVYPVLSLLARLEGVSGFHGLDDFKPLILDCLKSRIWKIREMAARTLTAFATPDNIFDFSAELITPATIEKQNELHGRCLALQNIATNFNIKKVPSHLVENLESKFTELLLNNPSPETCLAYYRVMKSYASRSHLFLSFSSKLPPKCQVVKASSRMFREEVSKTLLEQSFANSTDEELVTICNDLLSDHAYEVQQVTISTIDEKVESGERTKFRRDISQSLWNLFETSDWDQVRGPCVRLFSKLCGQDTLGEQKERYWNVLYESIGPRSTEEINEAAIESLGFLAAKMDSIPKVVSNWIGLIRRFSDENEEFPTRLSALKSLRAFLESASSQICPGILLELFFFLSDDDYDLREMAAEFTSSYLQTGPCTSTQAEIDLIRHIMTLPGSLDLIVNLYKGNGSPSEQINATMNIDEVLFTVEKQNLFRNHLAQLSLYKDLVGDNTTILYPWANNAVSELHSLIKDNDVDGILGWTSSNPDLFFVIQRIIHIAQSTKLDTAPIRVLQNKYDIHESLRL</sequence>
<feature type="domain" description="DUF2428" evidence="4">
    <location>
        <begin position="584"/>
        <end position="823"/>
    </location>
</feature>
<dbReference type="Pfam" id="PF26523">
    <property type="entry name" value="Trm732_C"/>
    <property type="match status" value="1"/>
</dbReference>
<dbReference type="OrthoDB" id="73997at2759"/>
<evidence type="ECO:0000256" key="1">
    <source>
        <dbReference type="ARBA" id="ARBA00010409"/>
    </source>
</evidence>
<dbReference type="VEuPathDB" id="FungiDB:TRICI_004219"/>
<dbReference type="GO" id="GO:0030488">
    <property type="term" value="P:tRNA methylation"/>
    <property type="evidence" value="ECO:0007669"/>
    <property type="project" value="TreeGrafter"/>
</dbReference>
<dbReference type="InterPro" id="IPR056842">
    <property type="entry name" value="THADA-like_TPR_C"/>
</dbReference>
<keyword evidence="8" id="KW-1185">Reference proteome</keyword>
<comment type="caution">
    <text evidence="7">The sequence shown here is derived from an EMBL/GenBank/DDBJ whole genome shotgun (WGS) entry which is preliminary data.</text>
</comment>
<gene>
    <name evidence="7" type="ORF">TRICI_004219</name>
</gene>
<proteinExistence type="inferred from homology"/>
<evidence type="ECO:0000259" key="5">
    <source>
        <dbReference type="Pfam" id="PF25150"/>
    </source>
</evidence>
<accession>A0A642V165</accession>
<feature type="coiled-coil region" evidence="3">
    <location>
        <begin position="529"/>
        <end position="556"/>
    </location>
</feature>
<evidence type="ECO:0000313" key="8">
    <source>
        <dbReference type="Proteomes" id="UP000761534"/>
    </source>
</evidence>
<evidence type="ECO:0000256" key="2">
    <source>
        <dbReference type="ARBA" id="ARBA00022694"/>
    </source>
</evidence>
<dbReference type="EMBL" id="SWFS01000319">
    <property type="protein sequence ID" value="KAA8910201.1"/>
    <property type="molecule type" value="Genomic_DNA"/>
</dbReference>
<feature type="domain" description="tRNA (32-2'-O)-methyltransferase regulator THADA-like C-terminal TPR repeats region" evidence="6">
    <location>
        <begin position="825"/>
        <end position="971"/>
    </location>
</feature>
<feature type="domain" description="tRNA (32-2'-O)-methyltransferase regulator THADA-like TPR repeats region" evidence="5">
    <location>
        <begin position="201"/>
        <end position="468"/>
    </location>
</feature>
<evidence type="ECO:0000313" key="7">
    <source>
        <dbReference type="EMBL" id="KAA8910201.1"/>
    </source>
</evidence>
<reference evidence="7" key="1">
    <citation type="journal article" date="2019" name="G3 (Bethesda)">
        <title>Genome Assemblies of Two Rare Opportunistic Yeast Pathogens: Diutina rugosa (syn. Candida rugosa) and Trichomonascus ciferrii (syn. Candida ciferrii).</title>
        <authorList>
            <person name="Mixao V."/>
            <person name="Saus E."/>
            <person name="Hansen A.P."/>
            <person name="Lass-Florl C."/>
            <person name="Gabaldon T."/>
        </authorList>
    </citation>
    <scope>NUCLEOTIDE SEQUENCE</scope>
    <source>
        <strain evidence="7">CBS 4856</strain>
    </source>
</reference>
<dbReference type="Pfam" id="PF25150">
    <property type="entry name" value="TPR_Trm732"/>
    <property type="match status" value="1"/>
</dbReference>
<dbReference type="PANTHER" id="PTHR14387:SF0">
    <property type="entry name" value="DUF2428 DOMAIN-CONTAINING PROTEIN"/>
    <property type="match status" value="1"/>
</dbReference>